<feature type="binding site" evidence="10">
    <location>
        <position position="281"/>
    </location>
    <ligand>
        <name>pyridoxal 5'-phosphate</name>
        <dbReference type="ChEBI" id="CHEBI:597326"/>
    </ligand>
</feature>
<evidence type="ECO:0000256" key="12">
    <source>
        <dbReference type="RuleBase" id="RU003985"/>
    </source>
</evidence>
<evidence type="ECO:0000313" key="14">
    <source>
        <dbReference type="EMBL" id="EPF31229.1"/>
    </source>
</evidence>
<dbReference type="EC" id="2.5.1.47" evidence="4 12"/>
<keyword evidence="6 12" id="KW-0808">Transferase</keyword>
<reference evidence="14 15" key="1">
    <citation type="submission" date="2013-04" db="EMBL/GenBank/DDBJ databases">
        <title>The Genome Sequence of Treponema maltophilum ATCC 51939.</title>
        <authorList>
            <consortium name="The Broad Institute Genomics Platform"/>
            <person name="Earl A."/>
            <person name="Ward D."/>
            <person name="Feldgarden M."/>
            <person name="Gevers D."/>
            <person name="Leonetti C."/>
            <person name="Blanton J.M."/>
            <person name="Dewhirst F.E."/>
            <person name="Izard J."/>
            <person name="Walker B."/>
            <person name="Young S."/>
            <person name="Zeng Q."/>
            <person name="Gargeya S."/>
            <person name="Fitzgerald M."/>
            <person name="Haas B."/>
            <person name="Abouelleil A."/>
            <person name="Allen A.W."/>
            <person name="Alvarado L."/>
            <person name="Arachchi H.M."/>
            <person name="Berlin A.M."/>
            <person name="Chapman S.B."/>
            <person name="Gainer-Dewar J."/>
            <person name="Goldberg J."/>
            <person name="Griggs A."/>
            <person name="Gujja S."/>
            <person name="Hansen M."/>
            <person name="Howarth C."/>
            <person name="Imamovic A."/>
            <person name="Ireland A."/>
            <person name="Larimer J."/>
            <person name="McCowan C."/>
            <person name="Murphy C."/>
            <person name="Pearson M."/>
            <person name="Poon T.W."/>
            <person name="Priest M."/>
            <person name="Roberts A."/>
            <person name="Saif S."/>
            <person name="Shea T."/>
            <person name="Sisk P."/>
            <person name="Sykes S."/>
            <person name="Wortman J."/>
            <person name="Nusbaum C."/>
            <person name="Birren B."/>
        </authorList>
    </citation>
    <scope>NUCLEOTIDE SEQUENCE [LARGE SCALE GENOMIC DNA]</scope>
    <source>
        <strain evidence="14 15">ATCC 51939</strain>
    </source>
</reference>
<feature type="binding site" evidence="10">
    <location>
        <begin position="193"/>
        <end position="197"/>
    </location>
    <ligand>
        <name>pyridoxal 5'-phosphate</name>
        <dbReference type="ChEBI" id="CHEBI:597326"/>
    </ligand>
</feature>
<dbReference type="NCBIfam" id="TIGR01136">
    <property type="entry name" value="cysKM"/>
    <property type="match status" value="1"/>
</dbReference>
<dbReference type="CDD" id="cd01561">
    <property type="entry name" value="CBS_like"/>
    <property type="match status" value="1"/>
</dbReference>
<evidence type="ECO:0000259" key="13">
    <source>
        <dbReference type="Pfam" id="PF00291"/>
    </source>
</evidence>
<evidence type="ECO:0000256" key="8">
    <source>
        <dbReference type="ARBA" id="ARBA00023192"/>
    </source>
</evidence>
<dbReference type="Proteomes" id="UP000014541">
    <property type="component" value="Unassembled WGS sequence"/>
</dbReference>
<keyword evidence="8 12" id="KW-0198">Cysteine biosynthesis</keyword>
<dbReference type="PROSITE" id="PS00901">
    <property type="entry name" value="CYS_SYNTHASE"/>
    <property type="match status" value="1"/>
</dbReference>
<comment type="cofactor">
    <cofactor evidence="1 10 12">
        <name>pyridoxal 5'-phosphate</name>
        <dbReference type="ChEBI" id="CHEBI:597326"/>
    </cofactor>
</comment>
<name>S3L371_TREMA</name>
<dbReference type="GO" id="GO:0004124">
    <property type="term" value="F:cysteine synthase activity"/>
    <property type="evidence" value="ECO:0007669"/>
    <property type="project" value="UniProtKB-UniRule"/>
</dbReference>
<evidence type="ECO:0000256" key="11">
    <source>
        <dbReference type="PIRSR" id="PIRSR605856-51"/>
    </source>
</evidence>
<dbReference type="InterPro" id="IPR001216">
    <property type="entry name" value="P-phosphate_BS"/>
</dbReference>
<keyword evidence="7 10" id="KW-0663">Pyridoxal phosphate</keyword>
<evidence type="ECO:0000256" key="10">
    <source>
        <dbReference type="PIRSR" id="PIRSR605856-50"/>
    </source>
</evidence>
<dbReference type="InterPro" id="IPR001926">
    <property type="entry name" value="TrpB-like_PALP"/>
</dbReference>
<feature type="binding site" evidence="10">
    <location>
        <position position="89"/>
    </location>
    <ligand>
        <name>pyridoxal 5'-phosphate</name>
        <dbReference type="ChEBI" id="CHEBI:597326"/>
    </ligand>
</feature>
<dbReference type="InterPro" id="IPR050214">
    <property type="entry name" value="Cys_Synth/Cystath_Beta-Synth"/>
</dbReference>
<proteinExistence type="inferred from homology"/>
<dbReference type="InterPro" id="IPR005859">
    <property type="entry name" value="CysK"/>
</dbReference>
<gene>
    <name evidence="14" type="ORF">HMPREF9194_01572</name>
</gene>
<dbReference type="Pfam" id="PF00291">
    <property type="entry name" value="PALP"/>
    <property type="match status" value="1"/>
</dbReference>
<evidence type="ECO:0000313" key="15">
    <source>
        <dbReference type="Proteomes" id="UP000014541"/>
    </source>
</evidence>
<dbReference type="PANTHER" id="PTHR10314">
    <property type="entry name" value="CYSTATHIONINE BETA-SYNTHASE"/>
    <property type="match status" value="1"/>
</dbReference>
<feature type="domain" description="Tryptophan synthase beta chain-like PALP" evidence="13">
    <location>
        <begin position="22"/>
        <end position="309"/>
    </location>
</feature>
<dbReference type="PATRIC" id="fig|1125699.3.peg.1583"/>
<evidence type="ECO:0000256" key="1">
    <source>
        <dbReference type="ARBA" id="ARBA00001933"/>
    </source>
</evidence>
<keyword evidence="5 12" id="KW-0028">Amino-acid biosynthesis</keyword>
<dbReference type="InterPro" id="IPR036052">
    <property type="entry name" value="TrpB-like_PALP_sf"/>
</dbReference>
<accession>S3L371</accession>
<sequence length="322" mass="33513">MLCFCSDCVIVGAMNIHKSIAALIGSTPLVELVRIKERYGFAATLAVKIEFLNPGGSVKDRAALFMLEEAEKNGTLGEGSVLIEPTSGNTGIALAALCARKGYKLILTMPENMSLERRMLLKAYGAELVLTDAAQGMGGAIAKAEELVRTVPSAFMPSQFTNPANPRAHFTTTGPEIWDDTDGKVDIFVAGVGTGGTLSGTGKYLKSKKDSVRVYAVEPENSAVLSGKPRGKHGIQGIGAGFIPDNLDKGVYTGVITVSDEDAKAAACELAQTEGLLCGISSGAALCAGIKLARKEENAGKLIVALLPDGGERYLSAGLFGA</sequence>
<comment type="similarity">
    <text evidence="3 12">Belongs to the cysteine synthase/cystathionine beta-synthase family.</text>
</comment>
<evidence type="ECO:0000256" key="5">
    <source>
        <dbReference type="ARBA" id="ARBA00022605"/>
    </source>
</evidence>
<dbReference type="FunFam" id="3.40.50.1100:FF:000006">
    <property type="entry name" value="Cysteine synthase"/>
    <property type="match status" value="1"/>
</dbReference>
<comment type="caution">
    <text evidence="14">The sequence shown here is derived from an EMBL/GenBank/DDBJ whole genome shotgun (WGS) entry which is preliminary data.</text>
</comment>
<organism evidence="14 15">
    <name type="scientific">Treponema maltophilum ATCC 51939</name>
    <dbReference type="NCBI Taxonomy" id="1125699"/>
    <lineage>
        <taxon>Bacteria</taxon>
        <taxon>Pseudomonadati</taxon>
        <taxon>Spirochaetota</taxon>
        <taxon>Spirochaetia</taxon>
        <taxon>Spirochaetales</taxon>
        <taxon>Treponemataceae</taxon>
        <taxon>Treponema</taxon>
    </lineage>
</organism>
<evidence type="ECO:0000256" key="4">
    <source>
        <dbReference type="ARBA" id="ARBA00012681"/>
    </source>
</evidence>
<dbReference type="AlphaFoldDB" id="S3L371"/>
<evidence type="ECO:0000256" key="6">
    <source>
        <dbReference type="ARBA" id="ARBA00022679"/>
    </source>
</evidence>
<dbReference type="SUPFAM" id="SSF53686">
    <property type="entry name" value="Tryptophan synthase beta subunit-like PLP-dependent enzymes"/>
    <property type="match status" value="1"/>
</dbReference>
<evidence type="ECO:0000256" key="2">
    <source>
        <dbReference type="ARBA" id="ARBA00004962"/>
    </source>
</evidence>
<comment type="catalytic activity">
    <reaction evidence="9 12">
        <text>O-acetyl-L-serine + hydrogen sulfide = L-cysteine + acetate</text>
        <dbReference type="Rhea" id="RHEA:14829"/>
        <dbReference type="ChEBI" id="CHEBI:29919"/>
        <dbReference type="ChEBI" id="CHEBI:30089"/>
        <dbReference type="ChEBI" id="CHEBI:35235"/>
        <dbReference type="ChEBI" id="CHEBI:58340"/>
        <dbReference type="EC" id="2.5.1.47"/>
    </reaction>
</comment>
<evidence type="ECO:0000256" key="9">
    <source>
        <dbReference type="ARBA" id="ARBA00047931"/>
    </source>
</evidence>
<dbReference type="GO" id="GO:0006535">
    <property type="term" value="P:cysteine biosynthetic process from serine"/>
    <property type="evidence" value="ECO:0007669"/>
    <property type="project" value="UniProtKB-UniRule"/>
</dbReference>
<dbReference type="Gene3D" id="3.40.50.1100">
    <property type="match status" value="2"/>
</dbReference>
<dbReference type="STRING" id="1125699.HMPREF9194_01572"/>
<dbReference type="EMBL" id="ATFF01000006">
    <property type="protein sequence ID" value="EPF31229.1"/>
    <property type="molecule type" value="Genomic_DNA"/>
</dbReference>
<keyword evidence="15" id="KW-1185">Reference proteome</keyword>
<dbReference type="eggNOG" id="COG0031">
    <property type="taxonomic scope" value="Bacteria"/>
</dbReference>
<evidence type="ECO:0000256" key="3">
    <source>
        <dbReference type="ARBA" id="ARBA00007103"/>
    </source>
</evidence>
<comment type="pathway">
    <text evidence="2">Amino-acid biosynthesis; L-cysteine biosynthesis; L-cysteine from L-serine: step 2/2.</text>
</comment>
<dbReference type="NCBIfam" id="TIGR01139">
    <property type="entry name" value="cysK"/>
    <property type="match status" value="1"/>
</dbReference>
<feature type="modified residue" description="N6-(pyridoxal phosphate)lysine" evidence="11">
    <location>
        <position position="59"/>
    </location>
</feature>
<evidence type="ECO:0000256" key="7">
    <source>
        <dbReference type="ARBA" id="ARBA00022898"/>
    </source>
</evidence>
<dbReference type="InterPro" id="IPR005856">
    <property type="entry name" value="Cys_synth"/>
</dbReference>
<dbReference type="HOGENOM" id="CLU_021018_1_0_12"/>
<protein>
    <recommendedName>
        <fullName evidence="4 12">Cysteine synthase</fullName>
        <ecNumber evidence="4 12">2.5.1.47</ecNumber>
    </recommendedName>
</protein>